<evidence type="ECO:0000313" key="3">
    <source>
        <dbReference type="Proteomes" id="UP001165121"/>
    </source>
</evidence>
<protein>
    <submittedName>
        <fullName evidence="2">Unnamed protein product</fullName>
    </submittedName>
</protein>
<dbReference type="EMBL" id="BSXT01000226">
    <property type="protein sequence ID" value="GMF21385.1"/>
    <property type="molecule type" value="Genomic_DNA"/>
</dbReference>
<comment type="caution">
    <text evidence="2">The sequence shown here is derived from an EMBL/GenBank/DDBJ whole genome shotgun (WGS) entry which is preliminary data.</text>
</comment>
<name>A0A9W6WXI3_9STRA</name>
<feature type="compositionally biased region" description="Polar residues" evidence="1">
    <location>
        <begin position="35"/>
        <end position="60"/>
    </location>
</feature>
<keyword evidence="3" id="KW-1185">Reference proteome</keyword>
<proteinExistence type="predicted"/>
<dbReference type="Proteomes" id="UP001165121">
    <property type="component" value="Unassembled WGS sequence"/>
</dbReference>
<feature type="region of interest" description="Disordered" evidence="1">
    <location>
        <begin position="167"/>
        <end position="196"/>
    </location>
</feature>
<reference evidence="2" key="1">
    <citation type="submission" date="2023-04" db="EMBL/GenBank/DDBJ databases">
        <title>Phytophthora fragariaefolia NBRC 109709.</title>
        <authorList>
            <person name="Ichikawa N."/>
            <person name="Sato H."/>
            <person name="Tonouchi N."/>
        </authorList>
    </citation>
    <scope>NUCLEOTIDE SEQUENCE</scope>
    <source>
        <strain evidence="2">NBRC 109709</strain>
    </source>
</reference>
<feature type="region of interest" description="Disordered" evidence="1">
    <location>
        <begin position="22"/>
        <end position="83"/>
    </location>
</feature>
<dbReference type="AlphaFoldDB" id="A0A9W6WXI3"/>
<evidence type="ECO:0000256" key="1">
    <source>
        <dbReference type="SAM" id="MobiDB-lite"/>
    </source>
</evidence>
<sequence length="270" mass="29395">MNNEGSAQMKWCERHINSRLPPLVLRRPSKRKPHCSQQGPHVATNPASFSTRPTPLSSESAGRRDNDALPQLQVNESGNREAYGTIGPSARQLYKIEIVIGSSNFKVFSISTSVSSMTEYTADVYVASHPTPRIGSSPGYCVELIYDVGVRYSIGIRHWLQSSGGSVGRGRVGRGAGDDVDGVGDGRGRGSRGRVGGGAAQVAALAGDMRVPERRIRPRWTSQIWAVAARVAVSMVAGWLEEGDETSYGDTRRYGTDRKSWYRDAGELER</sequence>
<organism evidence="2 3">
    <name type="scientific">Phytophthora fragariaefolia</name>
    <dbReference type="NCBI Taxonomy" id="1490495"/>
    <lineage>
        <taxon>Eukaryota</taxon>
        <taxon>Sar</taxon>
        <taxon>Stramenopiles</taxon>
        <taxon>Oomycota</taxon>
        <taxon>Peronosporomycetes</taxon>
        <taxon>Peronosporales</taxon>
        <taxon>Peronosporaceae</taxon>
        <taxon>Phytophthora</taxon>
    </lineage>
</organism>
<evidence type="ECO:0000313" key="2">
    <source>
        <dbReference type="EMBL" id="GMF21385.1"/>
    </source>
</evidence>
<gene>
    <name evidence="2" type="ORF">Pfra01_000282400</name>
</gene>
<accession>A0A9W6WXI3</accession>